<keyword evidence="1" id="KW-0732">Signal</keyword>
<organism evidence="2 3">
    <name type="scientific">Pseudaeromonas paramecii</name>
    <dbReference type="NCBI Taxonomy" id="2138166"/>
    <lineage>
        <taxon>Bacteria</taxon>
        <taxon>Pseudomonadati</taxon>
        <taxon>Pseudomonadota</taxon>
        <taxon>Gammaproteobacteria</taxon>
        <taxon>Aeromonadales</taxon>
        <taxon>Aeromonadaceae</taxon>
        <taxon>Pseudaeromonas</taxon>
    </lineage>
</organism>
<proteinExistence type="predicted"/>
<gene>
    <name evidence="2" type="ORF">GCM10023095_19080</name>
</gene>
<sequence length="173" mass="19181">MRQLIMSLAAVLLVTACSGGDDLQAYVAQVKARPPAPIEPLPVIRPFEPMKYVASSERNPFSQPHPELLQRDAVAKKPTCEVTLPVHEKEYLEQFSLDNLSMRGTMGSGKSLWALIHTQVGEVHRVSVGQYMGLNQGRIESITPDEVELLEYVPDGKGCWVTRKTQLKLTVAN</sequence>
<dbReference type="InterPro" id="IPR007446">
    <property type="entry name" value="PilP"/>
</dbReference>
<dbReference type="PROSITE" id="PS51257">
    <property type="entry name" value="PROKAR_LIPOPROTEIN"/>
    <property type="match status" value="1"/>
</dbReference>
<dbReference type="Proteomes" id="UP001501321">
    <property type="component" value="Unassembled WGS sequence"/>
</dbReference>
<accession>A0ABP8QBE4</accession>
<feature type="chain" id="PRO_5047162318" evidence="1">
    <location>
        <begin position="20"/>
        <end position="173"/>
    </location>
</feature>
<evidence type="ECO:0000313" key="3">
    <source>
        <dbReference type="Proteomes" id="UP001501321"/>
    </source>
</evidence>
<dbReference type="EMBL" id="BAABFC010000012">
    <property type="protein sequence ID" value="GAA4499255.1"/>
    <property type="molecule type" value="Genomic_DNA"/>
</dbReference>
<name>A0ABP8QBE4_9GAMM</name>
<dbReference type="Pfam" id="PF04351">
    <property type="entry name" value="PilP"/>
    <property type="match status" value="1"/>
</dbReference>
<comment type="caution">
    <text evidence="2">The sequence shown here is derived from an EMBL/GenBank/DDBJ whole genome shotgun (WGS) entry which is preliminary data.</text>
</comment>
<reference evidence="3" key="1">
    <citation type="journal article" date="2019" name="Int. J. Syst. Evol. Microbiol.">
        <title>The Global Catalogue of Microorganisms (GCM) 10K type strain sequencing project: providing services to taxonomists for standard genome sequencing and annotation.</title>
        <authorList>
            <consortium name="The Broad Institute Genomics Platform"/>
            <consortium name="The Broad Institute Genome Sequencing Center for Infectious Disease"/>
            <person name="Wu L."/>
            <person name="Ma J."/>
        </authorList>
    </citation>
    <scope>NUCLEOTIDE SEQUENCE [LARGE SCALE GENOMIC DNA]</scope>
    <source>
        <strain evidence="3">JCM 32226</strain>
    </source>
</reference>
<evidence type="ECO:0000313" key="2">
    <source>
        <dbReference type="EMBL" id="GAA4499255.1"/>
    </source>
</evidence>
<feature type="signal peptide" evidence="1">
    <location>
        <begin position="1"/>
        <end position="19"/>
    </location>
</feature>
<dbReference type="PIRSF" id="PIRSF016481">
    <property type="entry name" value="Pilus_assembly_PilP"/>
    <property type="match status" value="1"/>
</dbReference>
<evidence type="ECO:0000256" key="1">
    <source>
        <dbReference type="SAM" id="SignalP"/>
    </source>
</evidence>
<protein>
    <submittedName>
        <fullName evidence="2">Pilus assembly protein PilP</fullName>
    </submittedName>
</protein>
<dbReference type="Gene3D" id="2.30.30.830">
    <property type="match status" value="1"/>
</dbReference>
<keyword evidence="3" id="KW-1185">Reference proteome</keyword>